<dbReference type="Proteomes" id="UP000198972">
    <property type="component" value="Unassembled WGS sequence"/>
</dbReference>
<keyword evidence="2" id="KW-1185">Reference proteome</keyword>
<dbReference type="InterPro" id="IPR043519">
    <property type="entry name" value="NT_sf"/>
</dbReference>
<dbReference type="OrthoDB" id="2678373at2"/>
<dbReference type="AlphaFoldDB" id="A0A1G7SI24"/>
<dbReference type="EMBL" id="FNBG01000030">
    <property type="protein sequence ID" value="SDG22653.1"/>
    <property type="molecule type" value="Genomic_DNA"/>
</dbReference>
<evidence type="ECO:0008006" key="3">
    <source>
        <dbReference type="Google" id="ProtNLM"/>
    </source>
</evidence>
<evidence type="ECO:0000313" key="1">
    <source>
        <dbReference type="EMBL" id="SDG22653.1"/>
    </source>
</evidence>
<evidence type="ECO:0000313" key="2">
    <source>
        <dbReference type="Proteomes" id="UP000198972"/>
    </source>
</evidence>
<protein>
    <recommendedName>
        <fullName evidence="3">Nucleotidyl transferase AbiEii toxin, Type IV TA system</fullName>
    </recommendedName>
</protein>
<dbReference type="STRING" id="670482.SAMN04488542_13040"/>
<reference evidence="1 2" key="1">
    <citation type="submission" date="2016-10" db="EMBL/GenBank/DDBJ databases">
        <authorList>
            <person name="de Groot N.N."/>
        </authorList>
    </citation>
    <scope>NUCLEOTIDE SEQUENCE [LARGE SCALE GENOMIC DNA]</scope>
    <source>
        <strain evidence="1 2">DSM 28129</strain>
    </source>
</reference>
<gene>
    <name evidence="1" type="ORF">SAMN04488542_13040</name>
</gene>
<proteinExistence type="predicted"/>
<dbReference type="Gene3D" id="3.30.460.40">
    <property type="match status" value="1"/>
</dbReference>
<dbReference type="SUPFAM" id="SSF81301">
    <property type="entry name" value="Nucleotidyltransferase"/>
    <property type="match status" value="1"/>
</dbReference>
<organism evidence="1 2">
    <name type="scientific">Fontibacillus panacisegetis</name>
    <dbReference type="NCBI Taxonomy" id="670482"/>
    <lineage>
        <taxon>Bacteria</taxon>
        <taxon>Bacillati</taxon>
        <taxon>Bacillota</taxon>
        <taxon>Bacilli</taxon>
        <taxon>Bacillales</taxon>
        <taxon>Paenibacillaceae</taxon>
        <taxon>Fontibacillus</taxon>
    </lineage>
</organism>
<accession>A0A1G7SI24</accession>
<dbReference type="RefSeq" id="WP_091235023.1">
    <property type="nucleotide sequence ID" value="NZ_FNBG01000030.1"/>
</dbReference>
<name>A0A1G7SI24_9BACL</name>
<sequence>MIIGVNGHDEIFSKVIPALTKLASQCKDSEGTWLLGGSCSLWLQDVSITATPNDIDVYVDMKDVEEIHTKLSGFALDEPYLDDTGLYHSCLSHYSLDELPMELVGGFEVRTEGAYYRTEVTDVLSSEAPQWKSGNIVISLMPLAHEFVFNILRNRPDRYLAIATIIRNHPAKHLPLLSNLLERNEWNAQYVSRMAEILDQPLLSGQWKECRNGHK</sequence>